<dbReference type="EMBL" id="JAPUFD010000009">
    <property type="protein sequence ID" value="MDI1489363.1"/>
    <property type="molecule type" value="Genomic_DNA"/>
</dbReference>
<organism evidence="2 3">
    <name type="scientific">Ramalina farinacea</name>
    <dbReference type="NCBI Taxonomy" id="258253"/>
    <lineage>
        <taxon>Eukaryota</taxon>
        <taxon>Fungi</taxon>
        <taxon>Dikarya</taxon>
        <taxon>Ascomycota</taxon>
        <taxon>Pezizomycotina</taxon>
        <taxon>Lecanoromycetes</taxon>
        <taxon>OSLEUM clade</taxon>
        <taxon>Lecanoromycetidae</taxon>
        <taxon>Lecanorales</taxon>
        <taxon>Lecanorineae</taxon>
        <taxon>Ramalinaceae</taxon>
        <taxon>Ramalina</taxon>
    </lineage>
</organism>
<feature type="compositionally biased region" description="Acidic residues" evidence="1">
    <location>
        <begin position="304"/>
        <end position="323"/>
    </location>
</feature>
<feature type="region of interest" description="Disordered" evidence="1">
    <location>
        <begin position="295"/>
        <end position="335"/>
    </location>
</feature>
<dbReference type="Proteomes" id="UP001161017">
    <property type="component" value="Unassembled WGS sequence"/>
</dbReference>
<sequence length="390" mass="43129">MPPPQYNTPSQDWYAQMARSQLMRRLSTRSSTASNCSKRGSARISKLPSTGNSPHYISRRRTTAAHSGRSYEASRHSGEHRRSNLQGSGPASNNVRPFSWHPASIPSQRTPENAAYGEQGMGSAISGFENLAVTNLSHPTAQQSIHNAFAIGYGNYAGTGPLYPQSNLPQIPNSGPNLQHTHHSYPSNAYNEPFPSQSTQTYPSSACSIDQWPSSTNLSMDPEAALAPTDSEPRSDYDLEYLQTKELPDTPPHGGEELVGIGLYDNTDNGRMSTRPIEARNVPRMMTGGKDLKLEEMWQPPPHDDEEDEESSDDIEEAEEIPETDPQRGAAVYPTYGDLSNQSFLLMDEIDTLPNNDQYNDYHIFNNDIQGLNVSMEKPQPADLGNALWF</sequence>
<dbReference type="AlphaFoldDB" id="A0AA43TVA4"/>
<name>A0AA43TVA4_9LECA</name>
<evidence type="ECO:0000256" key="1">
    <source>
        <dbReference type="SAM" id="MobiDB-lite"/>
    </source>
</evidence>
<reference evidence="2" key="1">
    <citation type="journal article" date="2023" name="Genome Biol. Evol.">
        <title>First Whole Genome Sequence and Flow Cytometry Genome Size Data for the Lichen-Forming Fungus Ramalina farinacea (Ascomycota).</title>
        <authorList>
            <person name="Llewellyn T."/>
            <person name="Mian S."/>
            <person name="Hill R."/>
            <person name="Leitch I.J."/>
            <person name="Gaya E."/>
        </authorList>
    </citation>
    <scope>NUCLEOTIDE SEQUENCE</scope>
    <source>
        <strain evidence="2">LIQ254RAFAR</strain>
    </source>
</reference>
<feature type="region of interest" description="Disordered" evidence="1">
    <location>
        <begin position="21"/>
        <end position="120"/>
    </location>
</feature>
<feature type="compositionally biased region" description="Polar residues" evidence="1">
    <location>
        <begin position="28"/>
        <end position="38"/>
    </location>
</feature>
<evidence type="ECO:0000313" key="2">
    <source>
        <dbReference type="EMBL" id="MDI1489363.1"/>
    </source>
</evidence>
<keyword evidence="3" id="KW-1185">Reference proteome</keyword>
<evidence type="ECO:0000313" key="3">
    <source>
        <dbReference type="Proteomes" id="UP001161017"/>
    </source>
</evidence>
<feature type="compositionally biased region" description="Polar residues" evidence="1">
    <location>
        <begin position="84"/>
        <end position="96"/>
    </location>
</feature>
<feature type="region of interest" description="Disordered" evidence="1">
    <location>
        <begin position="164"/>
        <end position="235"/>
    </location>
</feature>
<accession>A0AA43TVA4</accession>
<feature type="compositionally biased region" description="Polar residues" evidence="1">
    <location>
        <begin position="164"/>
        <end position="219"/>
    </location>
</feature>
<gene>
    <name evidence="2" type="ORF">OHK93_008641</name>
</gene>
<comment type="caution">
    <text evidence="2">The sequence shown here is derived from an EMBL/GenBank/DDBJ whole genome shotgun (WGS) entry which is preliminary data.</text>
</comment>
<protein>
    <submittedName>
        <fullName evidence="2">Uncharacterized protein</fullName>
    </submittedName>
</protein>
<proteinExistence type="predicted"/>
<feature type="compositionally biased region" description="Basic and acidic residues" evidence="1">
    <location>
        <begin position="72"/>
        <end position="82"/>
    </location>
</feature>